<dbReference type="AlphaFoldDB" id="A0A379A0H9"/>
<organism evidence="1 2">
    <name type="scientific">Pannonibacter phragmitetus</name>
    <dbReference type="NCBI Taxonomy" id="121719"/>
    <lineage>
        <taxon>Bacteria</taxon>
        <taxon>Pseudomonadati</taxon>
        <taxon>Pseudomonadota</taxon>
        <taxon>Alphaproteobacteria</taxon>
        <taxon>Hyphomicrobiales</taxon>
        <taxon>Stappiaceae</taxon>
        <taxon>Pannonibacter</taxon>
    </lineage>
</organism>
<reference evidence="1 2" key="1">
    <citation type="submission" date="2018-06" db="EMBL/GenBank/DDBJ databases">
        <authorList>
            <consortium name="Pathogen Informatics"/>
            <person name="Doyle S."/>
        </authorList>
    </citation>
    <scope>NUCLEOTIDE SEQUENCE [LARGE SCALE GENOMIC DNA]</scope>
    <source>
        <strain evidence="1 2">NCTC13350</strain>
    </source>
</reference>
<dbReference type="Proteomes" id="UP000255000">
    <property type="component" value="Unassembled WGS sequence"/>
</dbReference>
<evidence type="ECO:0000313" key="2">
    <source>
        <dbReference type="Proteomes" id="UP000255000"/>
    </source>
</evidence>
<name>A0A379A0H9_9HYPH</name>
<accession>A0A379A0H9</accession>
<gene>
    <name evidence="1" type="ORF">NCTC13350_03842</name>
</gene>
<dbReference type="RefSeq" id="WP_019965384.1">
    <property type="nucleotide sequence ID" value="NZ_UGSK01000001.1"/>
</dbReference>
<dbReference type="EMBL" id="UGSK01000001">
    <property type="protein sequence ID" value="SUB02868.1"/>
    <property type="molecule type" value="Genomic_DNA"/>
</dbReference>
<evidence type="ECO:0008006" key="3">
    <source>
        <dbReference type="Google" id="ProtNLM"/>
    </source>
</evidence>
<protein>
    <recommendedName>
        <fullName evidence="3">Histidine kinase</fullName>
    </recommendedName>
</protein>
<evidence type="ECO:0000313" key="1">
    <source>
        <dbReference type="EMBL" id="SUB02868.1"/>
    </source>
</evidence>
<sequence>MPTLTRLILVLALLGATGYGIVFSLANFVHPSEREITVRVQKDGFAR</sequence>
<proteinExistence type="predicted"/>